<protein>
    <submittedName>
        <fullName evidence="5">SEC-independent protein translocase protein TatC</fullName>
    </submittedName>
</protein>
<dbReference type="Pfam" id="PF01152">
    <property type="entry name" value="Bac_globin"/>
    <property type="match status" value="1"/>
</dbReference>
<dbReference type="InParanoid" id="F1Z895"/>
<sequence>MHDHDRPERTELVDEETLVEVVGRFYARVRRDPLLGPVFNHAISDWNRHLHRLVAFWSSVINGSGRYRGDPMAAHIAHADTITPDMFERWLALWKETTEAVLEPSLASLFQQRAERMATAITRAIRPSI</sequence>
<keyword evidence="1" id="KW-0813">Transport</keyword>
<dbReference type="CDD" id="cd08916">
    <property type="entry name" value="TrHb3_P"/>
    <property type="match status" value="1"/>
</dbReference>
<dbReference type="SUPFAM" id="SSF46458">
    <property type="entry name" value="Globin-like"/>
    <property type="match status" value="1"/>
</dbReference>
<dbReference type="GO" id="GO:0019825">
    <property type="term" value="F:oxygen binding"/>
    <property type="evidence" value="ECO:0007669"/>
    <property type="project" value="InterPro"/>
</dbReference>
<dbReference type="InterPro" id="IPR009050">
    <property type="entry name" value="Globin-like_sf"/>
</dbReference>
<dbReference type="OrthoDB" id="25954at2"/>
<dbReference type="eggNOG" id="COG2346">
    <property type="taxonomic scope" value="Bacteria"/>
</dbReference>
<evidence type="ECO:0000256" key="1">
    <source>
        <dbReference type="ARBA" id="ARBA00022448"/>
    </source>
</evidence>
<accession>F1Z895</accession>
<evidence type="ECO:0000313" key="6">
    <source>
        <dbReference type="Proteomes" id="UP000004728"/>
    </source>
</evidence>
<dbReference type="EMBL" id="AEWJ01000037">
    <property type="protein sequence ID" value="EGD59130.1"/>
    <property type="molecule type" value="Genomic_DNA"/>
</dbReference>
<comment type="caution">
    <text evidence="5">The sequence shown here is derived from an EMBL/GenBank/DDBJ whole genome shotgun (WGS) entry which is preliminary data.</text>
</comment>
<evidence type="ECO:0000256" key="2">
    <source>
        <dbReference type="ARBA" id="ARBA00022617"/>
    </source>
</evidence>
<keyword evidence="6" id="KW-1185">Reference proteome</keyword>
<dbReference type="GO" id="GO:0020037">
    <property type="term" value="F:heme binding"/>
    <property type="evidence" value="ECO:0007669"/>
    <property type="project" value="InterPro"/>
</dbReference>
<keyword evidence="3" id="KW-0479">Metal-binding</keyword>
<dbReference type="InterPro" id="IPR012292">
    <property type="entry name" value="Globin/Proto"/>
</dbReference>
<dbReference type="Gene3D" id="1.10.490.10">
    <property type="entry name" value="Globins"/>
    <property type="match status" value="1"/>
</dbReference>
<gene>
    <name evidence="5" type="ORF">Y88_1192</name>
</gene>
<dbReference type="AlphaFoldDB" id="F1Z895"/>
<reference evidence="5 6" key="1">
    <citation type="journal article" date="2012" name="J. Bacteriol.">
        <title>Draft Genome Sequence of Novosphingobium nitrogenifigens Y88T.</title>
        <authorList>
            <person name="Strabala T.J."/>
            <person name="Macdonald L."/>
            <person name="Liu V."/>
            <person name="Smit A.M."/>
        </authorList>
    </citation>
    <scope>NUCLEOTIDE SEQUENCE [LARGE SCALE GENOMIC DNA]</scope>
    <source>
        <strain evidence="5 6">DSM 19370</strain>
    </source>
</reference>
<dbReference type="HOGENOM" id="CLU_104957_4_1_5"/>
<dbReference type="STRING" id="983920.Y88_1192"/>
<organism evidence="5 6">
    <name type="scientific">Novosphingobium nitrogenifigens DSM 19370</name>
    <dbReference type="NCBI Taxonomy" id="983920"/>
    <lineage>
        <taxon>Bacteria</taxon>
        <taxon>Pseudomonadati</taxon>
        <taxon>Pseudomonadota</taxon>
        <taxon>Alphaproteobacteria</taxon>
        <taxon>Sphingomonadales</taxon>
        <taxon>Sphingomonadaceae</taxon>
        <taxon>Novosphingobium</taxon>
    </lineage>
</organism>
<evidence type="ECO:0000313" key="5">
    <source>
        <dbReference type="EMBL" id="EGD59130.1"/>
    </source>
</evidence>
<dbReference type="InterPro" id="IPR001486">
    <property type="entry name" value="Hemoglobin_trunc"/>
</dbReference>
<keyword evidence="2" id="KW-0349">Heme</keyword>
<keyword evidence="4" id="KW-0408">Iron</keyword>
<dbReference type="Proteomes" id="UP000004728">
    <property type="component" value="Unassembled WGS sequence"/>
</dbReference>
<proteinExistence type="predicted"/>
<dbReference type="GO" id="GO:0046872">
    <property type="term" value="F:metal ion binding"/>
    <property type="evidence" value="ECO:0007669"/>
    <property type="project" value="UniProtKB-KW"/>
</dbReference>
<name>F1Z895_9SPHN</name>
<evidence type="ECO:0000256" key="4">
    <source>
        <dbReference type="ARBA" id="ARBA00023004"/>
    </source>
</evidence>
<evidence type="ECO:0000256" key="3">
    <source>
        <dbReference type="ARBA" id="ARBA00022723"/>
    </source>
</evidence>